<reference evidence="14" key="2">
    <citation type="submission" date="2020-09" db="EMBL/GenBank/DDBJ databases">
        <authorList>
            <person name="Sun Q."/>
            <person name="Zhou Y."/>
        </authorList>
    </citation>
    <scope>NUCLEOTIDE SEQUENCE</scope>
    <source>
        <strain evidence="14">CGMCC 1.10998</strain>
    </source>
</reference>
<sequence length="286" mass="32156">MGDRKVITHGLQTQFWQDIYYYAMTSSWPAFFGAIAVVFFSINLIFAGIFMLGDDPIGNLSPKGFLGAFFFSVETVATVGYGDMHPQTIYGHIVSTVEIFLGMASVALITGVMFARFSRPRSQIIFARHPVTHFKDGQEVLLIRMANARLNVISEATARLRLLRDENSPESGLFRKLHDLKLEREQHPVFALGWTIIHVIDESSPLFGLGTEILAKDNAALILSVEGVDETTSQTLRARYVYTHDTIRSNHRYANIFSAADDEGQHIDYSLFHDVEALPERQDRPA</sequence>
<keyword evidence="10 14" id="KW-0407">Ion channel</keyword>
<evidence type="ECO:0000256" key="3">
    <source>
        <dbReference type="ARBA" id="ARBA00022538"/>
    </source>
</evidence>
<evidence type="ECO:0000256" key="1">
    <source>
        <dbReference type="ARBA" id="ARBA00004141"/>
    </source>
</evidence>
<dbReference type="InterPro" id="IPR013518">
    <property type="entry name" value="K_chnl_inward-rec_Kir_cyto"/>
</dbReference>
<feature type="transmembrane region" description="Helical" evidence="11">
    <location>
        <begin position="30"/>
        <end position="52"/>
    </location>
</feature>
<evidence type="ECO:0000259" key="12">
    <source>
        <dbReference type="Pfam" id="PF07885"/>
    </source>
</evidence>
<evidence type="ECO:0000259" key="13">
    <source>
        <dbReference type="Pfam" id="PF17655"/>
    </source>
</evidence>
<dbReference type="GO" id="GO:1990573">
    <property type="term" value="P:potassium ion import across plasma membrane"/>
    <property type="evidence" value="ECO:0007669"/>
    <property type="project" value="TreeGrafter"/>
</dbReference>
<evidence type="ECO:0000256" key="2">
    <source>
        <dbReference type="ARBA" id="ARBA00022448"/>
    </source>
</evidence>
<dbReference type="RefSeq" id="WP_229750865.1">
    <property type="nucleotide sequence ID" value="NZ_BMED01000001.1"/>
</dbReference>
<dbReference type="Gene3D" id="1.10.287.70">
    <property type="match status" value="1"/>
</dbReference>
<keyword evidence="3" id="KW-0633">Potassium transport</keyword>
<keyword evidence="4 11" id="KW-0812">Transmembrane</keyword>
<dbReference type="Proteomes" id="UP000637423">
    <property type="component" value="Unassembled WGS sequence"/>
</dbReference>
<dbReference type="PANTHER" id="PTHR11767">
    <property type="entry name" value="INWARD RECTIFIER POTASSIUM CHANNEL"/>
    <property type="match status" value="1"/>
</dbReference>
<dbReference type="PANTHER" id="PTHR11767:SF102">
    <property type="entry name" value="INWARDLY RECTIFYING POTASSIUM CHANNEL 1, ISOFORM F"/>
    <property type="match status" value="1"/>
</dbReference>
<dbReference type="InterPro" id="IPR014756">
    <property type="entry name" value="Ig_E-set"/>
</dbReference>
<organism evidence="14 15">
    <name type="scientific">Undibacterium terreum</name>
    <dbReference type="NCBI Taxonomy" id="1224302"/>
    <lineage>
        <taxon>Bacteria</taxon>
        <taxon>Pseudomonadati</taxon>
        <taxon>Pseudomonadota</taxon>
        <taxon>Betaproteobacteria</taxon>
        <taxon>Burkholderiales</taxon>
        <taxon>Oxalobacteraceae</taxon>
        <taxon>Undibacterium</taxon>
    </lineage>
</organism>
<dbReference type="GO" id="GO:0005242">
    <property type="term" value="F:inward rectifier potassium channel activity"/>
    <property type="evidence" value="ECO:0007669"/>
    <property type="project" value="InterPro"/>
</dbReference>
<evidence type="ECO:0000256" key="5">
    <source>
        <dbReference type="ARBA" id="ARBA00022882"/>
    </source>
</evidence>
<feature type="domain" description="Potassium channel" evidence="12">
    <location>
        <begin position="52"/>
        <end position="117"/>
    </location>
</feature>
<dbReference type="InterPro" id="IPR016449">
    <property type="entry name" value="K_chnl_inward-rec_Kir"/>
</dbReference>
<proteinExistence type="predicted"/>
<dbReference type="EMBL" id="BMED01000001">
    <property type="protein sequence ID" value="GGC60676.1"/>
    <property type="molecule type" value="Genomic_DNA"/>
</dbReference>
<keyword evidence="15" id="KW-1185">Reference proteome</keyword>
<evidence type="ECO:0000313" key="14">
    <source>
        <dbReference type="EMBL" id="GGC60676.1"/>
    </source>
</evidence>
<dbReference type="PRINTS" id="PR01320">
    <property type="entry name" value="KIRCHANNEL"/>
</dbReference>
<dbReference type="GO" id="GO:0034765">
    <property type="term" value="P:regulation of monoatomic ion transmembrane transport"/>
    <property type="evidence" value="ECO:0007669"/>
    <property type="project" value="TreeGrafter"/>
</dbReference>
<keyword evidence="9 11" id="KW-0472">Membrane</keyword>
<evidence type="ECO:0000256" key="9">
    <source>
        <dbReference type="ARBA" id="ARBA00023136"/>
    </source>
</evidence>
<keyword evidence="8" id="KW-0406">Ion transport</keyword>
<gene>
    <name evidence="14" type="ORF">GCM10011396_04510</name>
</gene>
<keyword evidence="6" id="KW-0630">Potassium</keyword>
<evidence type="ECO:0000256" key="8">
    <source>
        <dbReference type="ARBA" id="ARBA00023065"/>
    </source>
</evidence>
<comment type="caution">
    <text evidence="14">The sequence shown here is derived from an EMBL/GenBank/DDBJ whole genome shotgun (WGS) entry which is preliminary data.</text>
</comment>
<dbReference type="InterPro" id="IPR041647">
    <property type="entry name" value="IRK_C"/>
</dbReference>
<feature type="transmembrane region" description="Helical" evidence="11">
    <location>
        <begin position="93"/>
        <end position="115"/>
    </location>
</feature>
<evidence type="ECO:0000256" key="10">
    <source>
        <dbReference type="ARBA" id="ARBA00023303"/>
    </source>
</evidence>
<evidence type="ECO:0000256" key="11">
    <source>
        <dbReference type="SAM" id="Phobius"/>
    </source>
</evidence>
<dbReference type="SUPFAM" id="SSF81296">
    <property type="entry name" value="E set domains"/>
    <property type="match status" value="1"/>
</dbReference>
<keyword evidence="5" id="KW-0851">Voltage-gated channel</keyword>
<feature type="transmembrane region" description="Helical" evidence="11">
    <location>
        <begin position="64"/>
        <end position="81"/>
    </location>
</feature>
<evidence type="ECO:0000256" key="6">
    <source>
        <dbReference type="ARBA" id="ARBA00022958"/>
    </source>
</evidence>
<evidence type="ECO:0000256" key="7">
    <source>
        <dbReference type="ARBA" id="ARBA00022989"/>
    </source>
</evidence>
<name>A0A916U5Y2_9BURK</name>
<dbReference type="SUPFAM" id="SSF81324">
    <property type="entry name" value="Voltage-gated potassium channels"/>
    <property type="match status" value="1"/>
</dbReference>
<keyword evidence="2" id="KW-0813">Transport</keyword>
<dbReference type="PRINTS" id="PR00169">
    <property type="entry name" value="KCHANNEL"/>
</dbReference>
<dbReference type="Gene3D" id="2.60.40.1400">
    <property type="entry name" value="G protein-activated inward rectifier potassium channel 1"/>
    <property type="match status" value="1"/>
</dbReference>
<protein>
    <submittedName>
        <fullName evidence="14">Inward rectifier potassium channel protein</fullName>
    </submittedName>
</protein>
<dbReference type="InterPro" id="IPR013099">
    <property type="entry name" value="K_chnl_dom"/>
</dbReference>
<dbReference type="Pfam" id="PF17655">
    <property type="entry name" value="IRK_C"/>
    <property type="match status" value="1"/>
</dbReference>
<comment type="subcellular location">
    <subcellularLocation>
        <location evidence="1">Membrane</location>
        <topology evidence="1">Multi-pass membrane protein</topology>
    </subcellularLocation>
</comment>
<evidence type="ECO:0000256" key="4">
    <source>
        <dbReference type="ARBA" id="ARBA00022692"/>
    </source>
</evidence>
<dbReference type="GO" id="GO:0034702">
    <property type="term" value="C:monoatomic ion channel complex"/>
    <property type="evidence" value="ECO:0007669"/>
    <property type="project" value="UniProtKB-KW"/>
</dbReference>
<reference evidence="14" key="1">
    <citation type="journal article" date="2014" name="Int. J. Syst. Evol. Microbiol.">
        <title>Complete genome sequence of Corynebacterium casei LMG S-19264T (=DSM 44701T), isolated from a smear-ripened cheese.</title>
        <authorList>
            <consortium name="US DOE Joint Genome Institute (JGI-PGF)"/>
            <person name="Walter F."/>
            <person name="Albersmeier A."/>
            <person name="Kalinowski J."/>
            <person name="Ruckert C."/>
        </authorList>
    </citation>
    <scope>NUCLEOTIDE SEQUENCE</scope>
    <source>
        <strain evidence="14">CGMCC 1.10998</strain>
    </source>
</reference>
<evidence type="ECO:0000313" key="15">
    <source>
        <dbReference type="Proteomes" id="UP000637423"/>
    </source>
</evidence>
<dbReference type="AlphaFoldDB" id="A0A916U5Y2"/>
<feature type="domain" description="Inward rectifier potassium channel C-terminal" evidence="13">
    <location>
        <begin position="124"/>
        <end position="278"/>
    </location>
</feature>
<dbReference type="Pfam" id="PF07885">
    <property type="entry name" value="Ion_trans_2"/>
    <property type="match status" value="1"/>
</dbReference>
<accession>A0A916U5Y2</accession>
<keyword evidence="7 11" id="KW-1133">Transmembrane helix</keyword>
<dbReference type="GO" id="GO:0005886">
    <property type="term" value="C:plasma membrane"/>
    <property type="evidence" value="ECO:0007669"/>
    <property type="project" value="TreeGrafter"/>
</dbReference>